<reference evidence="1 2" key="1">
    <citation type="submission" date="2024-06" db="EMBL/GenBank/DDBJ databases">
        <title>The Natural Products Discovery Center: Release of the First 8490 Sequenced Strains for Exploring Actinobacteria Biosynthetic Diversity.</title>
        <authorList>
            <person name="Kalkreuter E."/>
            <person name="Kautsar S.A."/>
            <person name="Yang D."/>
            <person name="Bader C.D."/>
            <person name="Teijaro C.N."/>
            <person name="Fluegel L."/>
            <person name="Davis C.M."/>
            <person name="Simpson J.R."/>
            <person name="Lauterbach L."/>
            <person name="Steele A.D."/>
            <person name="Gui C."/>
            <person name="Meng S."/>
            <person name="Li G."/>
            <person name="Viehrig K."/>
            <person name="Ye F."/>
            <person name="Su P."/>
            <person name="Kiefer A.F."/>
            <person name="Nichols A."/>
            <person name="Cepeda A.J."/>
            <person name="Yan W."/>
            <person name="Fan B."/>
            <person name="Jiang Y."/>
            <person name="Adhikari A."/>
            <person name="Zheng C.-J."/>
            <person name="Schuster L."/>
            <person name="Cowan T.M."/>
            <person name="Smanski M.J."/>
            <person name="Chevrette M.G."/>
            <person name="De Carvalho L.P.S."/>
            <person name="Shen B."/>
        </authorList>
    </citation>
    <scope>NUCLEOTIDE SEQUENCE [LARGE SCALE GENOMIC DNA]</scope>
    <source>
        <strain evidence="1 2">NPDC045705</strain>
    </source>
</reference>
<dbReference type="RefSeq" id="WP_359214277.1">
    <property type="nucleotide sequence ID" value="NZ_JBEZAM010000059.1"/>
</dbReference>
<sequence length="68" mass="7758">MRTLRWAQRALIVLVATLPLLLVTLAFVPALIVLPFRRERAAHAQAMVRQLSAWTRVLLLSSRERSPL</sequence>
<gene>
    <name evidence="1" type="ORF">AB0A76_28900</name>
</gene>
<evidence type="ECO:0000313" key="2">
    <source>
        <dbReference type="Proteomes" id="UP001551210"/>
    </source>
</evidence>
<proteinExistence type="predicted"/>
<organism evidence="1 2">
    <name type="scientific">Streptomyces exfoliatus</name>
    <name type="common">Streptomyces hydrogenans</name>
    <dbReference type="NCBI Taxonomy" id="1905"/>
    <lineage>
        <taxon>Bacteria</taxon>
        <taxon>Bacillati</taxon>
        <taxon>Actinomycetota</taxon>
        <taxon>Actinomycetes</taxon>
        <taxon>Kitasatosporales</taxon>
        <taxon>Streptomycetaceae</taxon>
        <taxon>Streptomyces</taxon>
    </lineage>
</organism>
<protein>
    <submittedName>
        <fullName evidence="1">Uncharacterized protein</fullName>
    </submittedName>
</protein>
<keyword evidence="2" id="KW-1185">Reference proteome</keyword>
<accession>A0ABV3D410</accession>
<dbReference type="EMBL" id="JBEZAM010000059">
    <property type="protein sequence ID" value="MEU7297170.1"/>
    <property type="molecule type" value="Genomic_DNA"/>
</dbReference>
<name>A0ABV3D410_STREX</name>
<evidence type="ECO:0000313" key="1">
    <source>
        <dbReference type="EMBL" id="MEU7297170.1"/>
    </source>
</evidence>
<comment type="caution">
    <text evidence="1">The sequence shown here is derived from an EMBL/GenBank/DDBJ whole genome shotgun (WGS) entry which is preliminary data.</text>
</comment>
<dbReference type="Proteomes" id="UP001551210">
    <property type="component" value="Unassembled WGS sequence"/>
</dbReference>